<dbReference type="AlphaFoldDB" id="A0A1S1Q9Q3"/>
<accession>A0A1S1Q9Q3</accession>
<gene>
    <name evidence="3" type="ORF">CC117_07230</name>
</gene>
<keyword evidence="2" id="KW-0472">Membrane</keyword>
<evidence type="ECO:0000313" key="3">
    <source>
        <dbReference type="EMBL" id="OHV30690.1"/>
    </source>
</evidence>
<dbReference type="Proteomes" id="UP000179627">
    <property type="component" value="Unassembled WGS sequence"/>
</dbReference>
<sequence length="216" mass="22624">MLDVEVPAGVNPASGRVAGAGAATWAQQNRSVLVAGSFVVAVVLGVVLGLAWASDTSAPAGTTATEQPDNPILRQPTPPTIPWDSQNPRVAVGDALSLSLQPGEREALREPLRWLAAYEVRDRTGAAAPVLADVKITENTLFYGAVRGVDVQQDEFWAVGMTEIAGVSGAEAPNPHVWKRVRSEPWTLVDNGPQACTKIPAVLRTVWGGPSSCAAS</sequence>
<feature type="transmembrane region" description="Helical" evidence="2">
    <location>
        <begin position="32"/>
        <end position="53"/>
    </location>
</feature>
<evidence type="ECO:0000313" key="4">
    <source>
        <dbReference type="Proteomes" id="UP000179627"/>
    </source>
</evidence>
<protein>
    <submittedName>
        <fullName evidence="3">Uncharacterized protein</fullName>
    </submittedName>
</protein>
<keyword evidence="4" id="KW-1185">Reference proteome</keyword>
<keyword evidence="2" id="KW-0812">Transmembrane</keyword>
<keyword evidence="2" id="KW-1133">Transmembrane helix</keyword>
<reference evidence="4" key="1">
    <citation type="submission" date="2016-07" db="EMBL/GenBank/DDBJ databases">
        <title>Sequence Frankia sp. strain CcI1.17.</title>
        <authorList>
            <person name="Ghodhbane-Gtari F."/>
            <person name="Swanson E."/>
            <person name="Gueddou A."/>
            <person name="Morris K."/>
            <person name="Hezbri K."/>
            <person name="Ktari A."/>
            <person name="Nouioui I."/>
            <person name="Abebe-Akele F."/>
            <person name="Simpson S."/>
            <person name="Thomas K."/>
            <person name="Gtari M."/>
            <person name="Tisa L.S."/>
            <person name="Hurst S."/>
        </authorList>
    </citation>
    <scope>NUCLEOTIDE SEQUENCE [LARGE SCALE GENOMIC DNA]</scope>
    <source>
        <strain evidence="4">Cc1.17</strain>
    </source>
</reference>
<comment type="caution">
    <text evidence="3">The sequence shown here is derived from an EMBL/GenBank/DDBJ whole genome shotgun (WGS) entry which is preliminary data.</text>
</comment>
<organism evidence="3 4">
    <name type="scientific">Parafrankia colletiae</name>
    <dbReference type="NCBI Taxonomy" id="573497"/>
    <lineage>
        <taxon>Bacteria</taxon>
        <taxon>Bacillati</taxon>
        <taxon>Actinomycetota</taxon>
        <taxon>Actinomycetes</taxon>
        <taxon>Frankiales</taxon>
        <taxon>Frankiaceae</taxon>
        <taxon>Parafrankia</taxon>
    </lineage>
</organism>
<dbReference type="EMBL" id="MBLM01000152">
    <property type="protein sequence ID" value="OHV30690.1"/>
    <property type="molecule type" value="Genomic_DNA"/>
</dbReference>
<evidence type="ECO:0000256" key="1">
    <source>
        <dbReference type="SAM" id="MobiDB-lite"/>
    </source>
</evidence>
<dbReference type="RefSeq" id="WP_071089491.1">
    <property type="nucleotide sequence ID" value="NZ_MBLM01000152.1"/>
</dbReference>
<evidence type="ECO:0000256" key="2">
    <source>
        <dbReference type="SAM" id="Phobius"/>
    </source>
</evidence>
<name>A0A1S1Q9Q3_9ACTN</name>
<feature type="compositionally biased region" description="Polar residues" evidence="1">
    <location>
        <begin position="57"/>
        <end position="68"/>
    </location>
</feature>
<proteinExistence type="predicted"/>
<dbReference type="OrthoDB" id="3216472at2"/>
<feature type="region of interest" description="Disordered" evidence="1">
    <location>
        <begin position="57"/>
        <end position="86"/>
    </location>
</feature>